<evidence type="ECO:0000313" key="2">
    <source>
        <dbReference type="Proteomes" id="UP001595752"/>
    </source>
</evidence>
<keyword evidence="2" id="KW-1185">Reference proteome</keyword>
<sequence length="120" mass="14148">MNRYKDLFRIEKYEDESHVCFSKTLNGKEIEEPYTIPESIFSRIMFIGRAYTLHYLSVLEPGREFDLNKTQAQAFIDELHFLLSIVNDRILDHYVNPLIKFVESIIFHPKAYSLSIQGNS</sequence>
<protein>
    <submittedName>
        <fullName evidence="1">Uncharacterized protein</fullName>
    </submittedName>
</protein>
<organism evidence="1 2">
    <name type="scientific">Bacillus songklensis</name>
    <dbReference type="NCBI Taxonomy" id="1069116"/>
    <lineage>
        <taxon>Bacteria</taxon>
        <taxon>Bacillati</taxon>
        <taxon>Bacillota</taxon>
        <taxon>Bacilli</taxon>
        <taxon>Bacillales</taxon>
        <taxon>Bacillaceae</taxon>
        <taxon>Bacillus</taxon>
    </lineage>
</organism>
<name>A0ABV8B3R0_9BACI</name>
<dbReference type="Proteomes" id="UP001595752">
    <property type="component" value="Unassembled WGS sequence"/>
</dbReference>
<comment type="caution">
    <text evidence="1">The sequence shown here is derived from an EMBL/GenBank/DDBJ whole genome shotgun (WGS) entry which is preliminary data.</text>
</comment>
<accession>A0ABV8B3R0</accession>
<evidence type="ECO:0000313" key="1">
    <source>
        <dbReference type="EMBL" id="MFC3884953.1"/>
    </source>
</evidence>
<proteinExistence type="predicted"/>
<dbReference type="RefSeq" id="WP_377916894.1">
    <property type="nucleotide sequence ID" value="NZ_JBHRZT010000067.1"/>
</dbReference>
<reference evidence="2" key="1">
    <citation type="journal article" date="2019" name="Int. J. Syst. Evol. Microbiol.">
        <title>The Global Catalogue of Microorganisms (GCM) 10K type strain sequencing project: providing services to taxonomists for standard genome sequencing and annotation.</title>
        <authorList>
            <consortium name="The Broad Institute Genomics Platform"/>
            <consortium name="The Broad Institute Genome Sequencing Center for Infectious Disease"/>
            <person name="Wu L."/>
            <person name="Ma J."/>
        </authorList>
    </citation>
    <scope>NUCLEOTIDE SEQUENCE [LARGE SCALE GENOMIC DNA]</scope>
    <source>
        <strain evidence="2">CCUG 61889</strain>
    </source>
</reference>
<dbReference type="EMBL" id="JBHRZT010000067">
    <property type="protein sequence ID" value="MFC3884953.1"/>
    <property type="molecule type" value="Genomic_DNA"/>
</dbReference>
<gene>
    <name evidence="1" type="ORF">ACFOU2_16350</name>
</gene>